<dbReference type="RefSeq" id="WP_074489764.1">
    <property type="nucleotide sequence ID" value="NZ_FPAM01000005.1"/>
</dbReference>
<comment type="similarity">
    <text evidence="1 5">Belongs to the heat shock protein 70 family.</text>
</comment>
<dbReference type="SUPFAM" id="SSF53067">
    <property type="entry name" value="Actin-like ATPase domain"/>
    <property type="match status" value="2"/>
</dbReference>
<dbReference type="PRINTS" id="PR00301">
    <property type="entry name" value="HEATSHOCK70"/>
</dbReference>
<dbReference type="Gene3D" id="1.20.1270.10">
    <property type="match status" value="1"/>
</dbReference>
<dbReference type="InterPro" id="IPR029048">
    <property type="entry name" value="HSP70_C_sf"/>
</dbReference>
<evidence type="ECO:0000256" key="1">
    <source>
        <dbReference type="ARBA" id="ARBA00007381"/>
    </source>
</evidence>
<dbReference type="SUPFAM" id="SSF100920">
    <property type="entry name" value="Heat shock protein 70kD (HSP70), peptide-binding domain"/>
    <property type="match status" value="1"/>
</dbReference>
<evidence type="ECO:0000313" key="7">
    <source>
        <dbReference type="Proteomes" id="UP000186720"/>
    </source>
</evidence>
<evidence type="ECO:0000256" key="2">
    <source>
        <dbReference type="ARBA" id="ARBA00022741"/>
    </source>
</evidence>
<dbReference type="PANTHER" id="PTHR19375">
    <property type="entry name" value="HEAT SHOCK PROTEIN 70KDA"/>
    <property type="match status" value="1"/>
</dbReference>
<dbReference type="InterPro" id="IPR013126">
    <property type="entry name" value="Hsp_70_fam"/>
</dbReference>
<keyword evidence="4" id="KW-0143">Chaperone</keyword>
<dbReference type="STRING" id="1302689.RG47T_2561"/>
<evidence type="ECO:0000256" key="5">
    <source>
        <dbReference type="RuleBase" id="RU003322"/>
    </source>
</evidence>
<dbReference type="Gene3D" id="3.30.420.40">
    <property type="match status" value="2"/>
</dbReference>
<dbReference type="NCBIfam" id="NF003520">
    <property type="entry name" value="PRK05183.1"/>
    <property type="match status" value="1"/>
</dbReference>
<keyword evidence="7" id="KW-1185">Reference proteome</keyword>
<dbReference type="FunFam" id="3.30.420.40:FF:000046">
    <property type="entry name" value="Chaperone protein HscA"/>
    <property type="match status" value="1"/>
</dbReference>
<accession>A0A1Q5ZZD5</accession>
<name>A0A1Q5ZZD5_9SPHI</name>
<dbReference type="Proteomes" id="UP000186720">
    <property type="component" value="Unassembled WGS sequence"/>
</dbReference>
<sequence length="618" mass="67883">MAKVSINLATGSLQKEDIIVGIDLGTTNSLVAFINPDKQPLVINDAGKGVLVPSVIHFGQTGDITVGNEAKEYLTTDPTNTIFSVKRLLGRSYKDIENYQDFFSYKVIDDDTESLVKIKVGDKFYTPIELSSLILKELKERAEHALKTPVNRAVITVPAYFNDSQRQATRDAGKLAGLDVLRIVNEPTAASLAYGIGLNPEETKTVAVYDLGGGTFDVSILQIQNGIFEVLSTNGNTFLGGDDFDRAIADYWIAENKIDKATLDNNGELVQQLRLKAEEAKKSFAHQSIFNEKIGEIWCTIDRAKFEELISAKVNETITACRNALADAGLKVTDIDEVIMVGGSTRTALVKQKVAEFFGRPVHDDVNPDEVVALGAALQADILAGNRSDILLLDVTPLSLGIETMGGLMDVIVPRNSKIPTKAGRQYTTSVDGQVNMKITVYQGERDLVKENRKLAEFDLKGIPAMPAGFPKVDINFLLNADGILKVQAIELRSGTKQEVEVKPTYGITDDQVEQMLIDSITHAKDDVAQRMLIEARTEGEQMVYTANRFIEKNKEHLSIAEITQTVEHIKALQEALTGGDKDAIHKKLDELNDYTRPFAERVMDVAISHAMKGKAIE</sequence>
<dbReference type="SUPFAM" id="SSF100934">
    <property type="entry name" value="Heat shock protein 70kD (HSP70), C-terminal subdomain"/>
    <property type="match status" value="1"/>
</dbReference>
<protein>
    <submittedName>
        <fullName evidence="6">Chaperone protein HscA</fullName>
    </submittedName>
</protein>
<dbReference type="PROSITE" id="PS00297">
    <property type="entry name" value="HSP70_1"/>
    <property type="match status" value="1"/>
</dbReference>
<evidence type="ECO:0000313" key="6">
    <source>
        <dbReference type="EMBL" id="OKS87102.1"/>
    </source>
</evidence>
<reference evidence="6 7" key="1">
    <citation type="submission" date="2016-11" db="EMBL/GenBank/DDBJ databases">
        <title>Whole Genome Sequencing of Mucilaginibacter polytrichastri RG4-7(T) isolated from the moss sample.</title>
        <authorList>
            <person name="Li Y."/>
        </authorList>
    </citation>
    <scope>NUCLEOTIDE SEQUENCE [LARGE SCALE GENOMIC DNA]</scope>
    <source>
        <strain evidence="6 7">RG4-7</strain>
    </source>
</reference>
<dbReference type="EMBL" id="MPPL01000001">
    <property type="protein sequence ID" value="OKS87102.1"/>
    <property type="molecule type" value="Genomic_DNA"/>
</dbReference>
<keyword evidence="3 5" id="KW-0067">ATP-binding</keyword>
<dbReference type="PROSITE" id="PS00329">
    <property type="entry name" value="HSP70_2"/>
    <property type="match status" value="1"/>
</dbReference>
<organism evidence="6 7">
    <name type="scientific">Mucilaginibacter polytrichastri</name>
    <dbReference type="NCBI Taxonomy" id="1302689"/>
    <lineage>
        <taxon>Bacteria</taxon>
        <taxon>Pseudomonadati</taxon>
        <taxon>Bacteroidota</taxon>
        <taxon>Sphingobacteriia</taxon>
        <taxon>Sphingobacteriales</taxon>
        <taxon>Sphingobacteriaceae</taxon>
        <taxon>Mucilaginibacter</taxon>
    </lineage>
</organism>
<comment type="caution">
    <text evidence="6">The sequence shown here is derived from an EMBL/GenBank/DDBJ whole genome shotgun (WGS) entry which is preliminary data.</text>
</comment>
<evidence type="ECO:0000256" key="3">
    <source>
        <dbReference type="ARBA" id="ARBA00022840"/>
    </source>
</evidence>
<dbReference type="Pfam" id="PF00012">
    <property type="entry name" value="HSP70"/>
    <property type="match status" value="1"/>
</dbReference>
<keyword evidence="2 5" id="KW-0547">Nucleotide-binding</keyword>
<dbReference type="Gene3D" id="2.60.34.10">
    <property type="entry name" value="Substrate Binding Domain Of DNAk, Chain A, domain 1"/>
    <property type="match status" value="1"/>
</dbReference>
<dbReference type="InterPro" id="IPR043129">
    <property type="entry name" value="ATPase_NBD"/>
</dbReference>
<gene>
    <name evidence="6" type="ORF">RG47T_2561</name>
</gene>
<evidence type="ECO:0000256" key="4">
    <source>
        <dbReference type="ARBA" id="ARBA00023186"/>
    </source>
</evidence>
<dbReference type="OrthoDB" id="9766019at2"/>
<dbReference type="GO" id="GO:0140662">
    <property type="term" value="F:ATP-dependent protein folding chaperone"/>
    <property type="evidence" value="ECO:0007669"/>
    <property type="project" value="InterPro"/>
</dbReference>
<dbReference type="FunFam" id="3.30.420.40:FF:000020">
    <property type="entry name" value="Chaperone protein HscA homolog"/>
    <property type="match status" value="1"/>
</dbReference>
<dbReference type="InterPro" id="IPR018181">
    <property type="entry name" value="Heat_shock_70_CS"/>
</dbReference>
<dbReference type="InterPro" id="IPR029047">
    <property type="entry name" value="HSP70_peptide-bd_sf"/>
</dbReference>
<proteinExistence type="inferred from homology"/>
<dbReference type="GO" id="GO:0005524">
    <property type="term" value="F:ATP binding"/>
    <property type="evidence" value="ECO:0007669"/>
    <property type="project" value="UniProtKB-KW"/>
</dbReference>
<dbReference type="Gene3D" id="3.90.640.10">
    <property type="entry name" value="Actin, Chain A, domain 4"/>
    <property type="match status" value="1"/>
</dbReference>
<dbReference type="AlphaFoldDB" id="A0A1Q5ZZD5"/>